<dbReference type="PANTHER" id="PTHR13789:SF309">
    <property type="entry name" value="PUTATIVE (AFU_ORTHOLOGUE AFUA_6G14510)-RELATED"/>
    <property type="match status" value="1"/>
</dbReference>
<organism evidence="4 5">
    <name type="scientific">Modestobacter caceresii</name>
    <dbReference type="NCBI Taxonomy" id="1522368"/>
    <lineage>
        <taxon>Bacteria</taxon>
        <taxon>Bacillati</taxon>
        <taxon>Actinomycetota</taxon>
        <taxon>Actinomycetes</taxon>
        <taxon>Geodermatophilales</taxon>
        <taxon>Geodermatophilaceae</taxon>
        <taxon>Modestobacter</taxon>
    </lineage>
</organism>
<accession>A0A098Y8M9</accession>
<dbReference type="EMBL" id="JPMX01000040">
    <property type="protein sequence ID" value="KGH46814.1"/>
    <property type="molecule type" value="Genomic_DNA"/>
</dbReference>
<dbReference type="AlphaFoldDB" id="A0A098Y8M9"/>
<dbReference type="InterPro" id="IPR002938">
    <property type="entry name" value="FAD-bd"/>
</dbReference>
<keyword evidence="5" id="KW-1185">Reference proteome</keyword>
<dbReference type="Pfam" id="PF01494">
    <property type="entry name" value="FAD_binding_3"/>
    <property type="match status" value="1"/>
</dbReference>
<keyword evidence="1" id="KW-0560">Oxidoreductase</keyword>
<dbReference type="GO" id="GO:0071949">
    <property type="term" value="F:FAD binding"/>
    <property type="evidence" value="ECO:0007669"/>
    <property type="project" value="InterPro"/>
</dbReference>
<keyword evidence="2" id="KW-0503">Monooxygenase</keyword>
<dbReference type="Gene3D" id="3.50.50.60">
    <property type="entry name" value="FAD/NAD(P)-binding domain"/>
    <property type="match status" value="2"/>
</dbReference>
<dbReference type="SUPFAM" id="SSF54373">
    <property type="entry name" value="FAD-linked reductases, C-terminal domain"/>
    <property type="match status" value="1"/>
</dbReference>
<protein>
    <recommendedName>
        <fullName evidence="3">FAD-binding domain-containing protein</fullName>
    </recommendedName>
</protein>
<reference evidence="4 5" key="1">
    <citation type="submission" date="2014-07" db="EMBL/GenBank/DDBJ databases">
        <title>Biosystematic studies on Modestobacter strains isolated from extreme hyper-arid desert soil and from historic building.</title>
        <authorList>
            <person name="Bukarasam K."/>
            <person name="Bull A."/>
            <person name="Girard G."/>
            <person name="van Wezel G."/>
            <person name="Goodfellow M."/>
        </authorList>
    </citation>
    <scope>NUCLEOTIDE SEQUENCE [LARGE SCALE GENOMIC DNA]</scope>
    <source>
        <strain evidence="4 5">KNN45-2b</strain>
    </source>
</reference>
<feature type="domain" description="FAD-binding" evidence="3">
    <location>
        <begin position="245"/>
        <end position="346"/>
    </location>
</feature>
<dbReference type="SUPFAM" id="SSF51905">
    <property type="entry name" value="FAD/NAD(P)-binding domain"/>
    <property type="match status" value="1"/>
</dbReference>
<evidence type="ECO:0000256" key="1">
    <source>
        <dbReference type="ARBA" id="ARBA00023002"/>
    </source>
</evidence>
<dbReference type="RefSeq" id="WP_036335519.1">
    <property type="nucleotide sequence ID" value="NZ_JPMX01000040.1"/>
</dbReference>
<dbReference type="InterPro" id="IPR036188">
    <property type="entry name" value="FAD/NAD-bd_sf"/>
</dbReference>
<dbReference type="Proteomes" id="UP000029713">
    <property type="component" value="Unassembled WGS sequence"/>
</dbReference>
<dbReference type="PANTHER" id="PTHR13789">
    <property type="entry name" value="MONOOXYGENASE"/>
    <property type="match status" value="1"/>
</dbReference>
<dbReference type="STRING" id="1522368.IN07_10250"/>
<dbReference type="PRINTS" id="PR00420">
    <property type="entry name" value="RNGMNOXGNASE"/>
</dbReference>
<gene>
    <name evidence="4" type="ORF">IN07_10250</name>
</gene>
<name>A0A098Y8M9_9ACTN</name>
<evidence type="ECO:0000256" key="2">
    <source>
        <dbReference type="ARBA" id="ARBA00023033"/>
    </source>
</evidence>
<dbReference type="GO" id="GO:0004497">
    <property type="term" value="F:monooxygenase activity"/>
    <property type="evidence" value="ECO:0007669"/>
    <property type="project" value="UniProtKB-KW"/>
</dbReference>
<evidence type="ECO:0000259" key="3">
    <source>
        <dbReference type="Pfam" id="PF01494"/>
    </source>
</evidence>
<comment type="caution">
    <text evidence="4">The sequence shown here is derived from an EMBL/GenBank/DDBJ whole genome shotgun (WGS) entry which is preliminary data.</text>
</comment>
<proteinExistence type="predicted"/>
<evidence type="ECO:0000313" key="5">
    <source>
        <dbReference type="Proteomes" id="UP000029713"/>
    </source>
</evidence>
<evidence type="ECO:0000313" key="4">
    <source>
        <dbReference type="EMBL" id="KGH46814.1"/>
    </source>
</evidence>
<sequence>MVGASLAGLMTSLALARAGWQVTVLERAGARRSSSAALAVDPPDLVRLLGQEASATVLPHLAHDAADVSGGLPVTWQALHSGLQAAAAEHSGIRLHHHSPVVEVGQDARQAWAATNTGAVHVGDLLVGADGYRSLVRAAVAPDRPDARFAGYVLWLGVADEQGLGSVRWPTGLDIRSSGGHLLLGYPLPAPDGLPTVGSRRLGWAWYDASRNGLLRRIGAVEGSVVQHSLRETDIPEETYAELAAGARQHWPAPWSTAIIDSIERRAVTATPISEYLPDRLVAGRLVLVGDAAHVPTPMTGSGFAASLADAEALGRATAATDAHEVPVALLEYEQDRLQPARSLVKSGQSFSRSFAGR</sequence>
<dbReference type="InterPro" id="IPR050493">
    <property type="entry name" value="FAD-dep_Monooxygenase_BioMet"/>
</dbReference>